<reference evidence="1 2" key="1">
    <citation type="submission" date="2019-09" db="EMBL/GenBank/DDBJ databases">
        <title>Screening of Novel Bioactive Compounds from Soil-Associated.</title>
        <authorList>
            <person name="Gong X."/>
        </authorList>
    </citation>
    <scope>NUCLEOTIDE SEQUENCE [LARGE SCALE GENOMIC DNA]</scope>
    <source>
        <strain evidence="1 2">Gxj-6</strain>
    </source>
</reference>
<organism evidence="1 2">
    <name type="scientific">Microbispora cellulosiformans</name>
    <dbReference type="NCBI Taxonomy" id="2614688"/>
    <lineage>
        <taxon>Bacteria</taxon>
        <taxon>Bacillati</taxon>
        <taxon>Actinomycetota</taxon>
        <taxon>Actinomycetes</taxon>
        <taxon>Streptosporangiales</taxon>
        <taxon>Streptosporangiaceae</taxon>
        <taxon>Microbispora</taxon>
    </lineage>
</organism>
<dbReference type="Proteomes" id="UP000327011">
    <property type="component" value="Unassembled WGS sequence"/>
</dbReference>
<sequence length="126" mass="14158">MERSTPGEWPTLPLPVCDYVRGVSPRPEDAPTDVIPVIVAGTLVPGGMPAATSRRVAPKRQVRVDGLGSVGWMLDQAGADMYSPPWRPWRRIWCWAMFGHWYTPDADACCDCGKIRPDLRGKRRRR</sequence>
<dbReference type="AlphaFoldDB" id="A0A5J5K804"/>
<proteinExistence type="predicted"/>
<gene>
    <name evidence="1" type="ORF">F5972_07965</name>
</gene>
<accession>A0A5J5K804</accession>
<comment type="caution">
    <text evidence="1">The sequence shown here is derived from an EMBL/GenBank/DDBJ whole genome shotgun (WGS) entry which is preliminary data.</text>
</comment>
<protein>
    <submittedName>
        <fullName evidence="1">Uncharacterized protein</fullName>
    </submittedName>
</protein>
<evidence type="ECO:0000313" key="2">
    <source>
        <dbReference type="Proteomes" id="UP000327011"/>
    </source>
</evidence>
<keyword evidence="2" id="KW-1185">Reference proteome</keyword>
<dbReference type="EMBL" id="VYTZ01000003">
    <property type="protein sequence ID" value="KAA9379583.1"/>
    <property type="molecule type" value="Genomic_DNA"/>
</dbReference>
<evidence type="ECO:0000313" key="1">
    <source>
        <dbReference type="EMBL" id="KAA9379583.1"/>
    </source>
</evidence>
<name>A0A5J5K804_9ACTN</name>